<evidence type="ECO:0000256" key="2">
    <source>
        <dbReference type="ARBA" id="ARBA00022737"/>
    </source>
</evidence>
<keyword evidence="2" id="KW-0677">Repeat</keyword>
<accession>A0AAP0HFF2</accession>
<dbReference type="Pfam" id="PF13243">
    <property type="entry name" value="SQHop_cyclase_C"/>
    <property type="match status" value="1"/>
</dbReference>
<dbReference type="InterPro" id="IPR032697">
    <property type="entry name" value="SQ_cyclase_N"/>
</dbReference>
<dbReference type="EC" id="5.4.99.-" evidence="4"/>
<dbReference type="SFLD" id="SFLDG01016">
    <property type="entry name" value="Prenyltransferase_Like_2"/>
    <property type="match status" value="1"/>
</dbReference>
<organism evidence="7 8">
    <name type="scientific">Stephania japonica</name>
    <dbReference type="NCBI Taxonomy" id="461633"/>
    <lineage>
        <taxon>Eukaryota</taxon>
        <taxon>Viridiplantae</taxon>
        <taxon>Streptophyta</taxon>
        <taxon>Embryophyta</taxon>
        <taxon>Tracheophyta</taxon>
        <taxon>Spermatophyta</taxon>
        <taxon>Magnoliopsida</taxon>
        <taxon>Ranunculales</taxon>
        <taxon>Menispermaceae</taxon>
        <taxon>Menispermoideae</taxon>
        <taxon>Cissampelideae</taxon>
        <taxon>Stephania</taxon>
    </lineage>
</organism>
<dbReference type="NCBIfam" id="TIGR01787">
    <property type="entry name" value="squalene_cyclas"/>
    <property type="match status" value="1"/>
</dbReference>
<dbReference type="EMBL" id="JBBNAE010000011">
    <property type="protein sequence ID" value="KAK9084854.1"/>
    <property type="molecule type" value="Genomic_DNA"/>
</dbReference>
<feature type="domain" description="Squalene cyclase C-terminal" evidence="5">
    <location>
        <begin position="418"/>
        <end position="757"/>
    </location>
</feature>
<dbReference type="InterPro" id="IPR008930">
    <property type="entry name" value="Terpenoid_cyclase/PrenylTrfase"/>
</dbReference>
<dbReference type="SUPFAM" id="SSF48239">
    <property type="entry name" value="Terpenoid cyclases/Protein prenyltransferases"/>
    <property type="match status" value="2"/>
</dbReference>
<evidence type="ECO:0000313" key="7">
    <source>
        <dbReference type="EMBL" id="KAK9084854.1"/>
    </source>
</evidence>
<dbReference type="FunFam" id="1.50.10.20:FF:000011">
    <property type="entry name" value="Terpene cyclase/mutase family member"/>
    <property type="match status" value="1"/>
</dbReference>
<evidence type="ECO:0000256" key="1">
    <source>
        <dbReference type="ARBA" id="ARBA00009755"/>
    </source>
</evidence>
<comment type="similarity">
    <text evidence="1 4">Belongs to the terpene cyclase/mutase family.</text>
</comment>
<dbReference type="PANTHER" id="PTHR11764">
    <property type="entry name" value="TERPENE CYCLASE/MUTASE FAMILY MEMBER"/>
    <property type="match status" value="1"/>
</dbReference>
<dbReference type="InterPro" id="IPR002365">
    <property type="entry name" value="Terpene_synthase_CS"/>
</dbReference>
<dbReference type="PANTHER" id="PTHR11764:SF58">
    <property type="entry name" value="BETA-AMYRIN SYNTHASE-RELATED"/>
    <property type="match status" value="1"/>
</dbReference>
<dbReference type="InterPro" id="IPR018333">
    <property type="entry name" value="Squalene_cyclase"/>
</dbReference>
<dbReference type="CDD" id="cd02892">
    <property type="entry name" value="SQCY_1"/>
    <property type="match status" value="1"/>
</dbReference>
<protein>
    <recommendedName>
        <fullName evidence="4">Terpene cyclase/mutase family member</fullName>
        <ecNumber evidence="4">5.4.99.-</ecNumber>
    </recommendedName>
</protein>
<dbReference type="GO" id="GO:0005811">
    <property type="term" value="C:lipid droplet"/>
    <property type="evidence" value="ECO:0007669"/>
    <property type="project" value="InterPro"/>
</dbReference>
<keyword evidence="8" id="KW-1185">Reference proteome</keyword>
<dbReference type="GO" id="GO:0016104">
    <property type="term" value="P:triterpenoid biosynthetic process"/>
    <property type="evidence" value="ECO:0007669"/>
    <property type="project" value="InterPro"/>
</dbReference>
<reference evidence="7 8" key="1">
    <citation type="submission" date="2024-01" db="EMBL/GenBank/DDBJ databases">
        <title>Genome assemblies of Stephania.</title>
        <authorList>
            <person name="Yang L."/>
        </authorList>
    </citation>
    <scope>NUCLEOTIDE SEQUENCE [LARGE SCALE GENOMIC DNA]</scope>
    <source>
        <strain evidence="7">QJT</strain>
        <tissue evidence="7">Leaf</tissue>
    </source>
</reference>
<dbReference type="Proteomes" id="UP001417504">
    <property type="component" value="Unassembled WGS sequence"/>
</dbReference>
<evidence type="ECO:0000259" key="5">
    <source>
        <dbReference type="Pfam" id="PF13243"/>
    </source>
</evidence>
<sequence length="766" mass="88213">MWKFKVGEGGGPFSSYLFSTNNFIGRQRWEFDPEAGTPEERAQVEKARKVFRDNRFNVKPSSDALLRLQMLKENKVKYDLSIPAEKIGENEEVSHEKVTTALRRGIRFFCALQTSDGHWATDIAAPLFFTPPIVFALYITGMLDTILTAEHKKEIIRYAYNHQNEDGGWGLHIEGHSTMFGTALNYISLRLLGEDPDGGEENECARARKWIKDHGGVIYIPSWGKTWLSILGVYDWSGCNPMPPEFWLLPSFLPLHPAKMWVYCRSVYMPMSYLYGKRFVGPITNLILNLREELHVQPYQKINWSKTRHMCAKEDLYYPHTLIQDLIWDSLNILTEPLLTRWPFSKYREKALQVTMEHIHYHDEASRYITIGAVMKPLNMLACWVEDPNGDAFKKHLPRIQDYIWIAEDGMRIQSFGSQMWDTSLGLQALLASELHEEIGKALKRGHFFIKESQLKDNPHGDFRKMHRHISKGAWTFSDQDHGLQISDCTAETLTCCLLFSQLTPELVGKKMELEQLYDSINIILSLQSNNGGMAAWEPAIGPGWMEMLNPTEFLQDIVIEYEYVECTASMIEAIVLFKKLHPRHRTKEIEVSIAKAVRFIEDKQRSDGSWYGCWGICFTYGTWFALRGIFAAFGKNCYNNQTVHKACDFLLSKQLPCGGWSESYLSCPEKRYISLQNNKANLVQTAWALMGLIFGGQVKRDPEPLHRAAKVLINNQMENGDFPQQELAGVYMRNCMLHYPNYRNVFPLWALAEYRRKVAAVPSTT</sequence>
<evidence type="ECO:0000256" key="3">
    <source>
        <dbReference type="ARBA" id="ARBA00023235"/>
    </source>
</evidence>
<feature type="domain" description="Squalene cyclase N-terminal" evidence="6">
    <location>
        <begin position="107"/>
        <end position="406"/>
    </location>
</feature>
<gene>
    <name evidence="7" type="ORF">Sjap_025265</name>
</gene>
<dbReference type="Gene3D" id="1.50.10.20">
    <property type="match status" value="2"/>
</dbReference>
<dbReference type="GO" id="GO:0016866">
    <property type="term" value="F:intramolecular transferase activity"/>
    <property type="evidence" value="ECO:0007669"/>
    <property type="project" value="InterPro"/>
</dbReference>
<evidence type="ECO:0000256" key="4">
    <source>
        <dbReference type="RuleBase" id="RU362003"/>
    </source>
</evidence>
<dbReference type="PROSITE" id="PS01074">
    <property type="entry name" value="TERPENE_SYNTHASES"/>
    <property type="match status" value="1"/>
</dbReference>
<evidence type="ECO:0000313" key="8">
    <source>
        <dbReference type="Proteomes" id="UP001417504"/>
    </source>
</evidence>
<keyword evidence="3 4" id="KW-0413">Isomerase</keyword>
<comment type="caution">
    <text evidence="7">The sequence shown here is derived from an EMBL/GenBank/DDBJ whole genome shotgun (WGS) entry which is preliminary data.</text>
</comment>
<dbReference type="AlphaFoldDB" id="A0AAP0HFF2"/>
<proteinExistence type="inferred from homology"/>
<dbReference type="InterPro" id="IPR032696">
    <property type="entry name" value="SQ_cyclase_C"/>
</dbReference>
<evidence type="ECO:0000259" key="6">
    <source>
        <dbReference type="Pfam" id="PF13249"/>
    </source>
</evidence>
<name>A0AAP0HFF2_9MAGN</name>
<dbReference type="Pfam" id="PF13249">
    <property type="entry name" value="SQHop_cyclase_N"/>
    <property type="match status" value="1"/>
</dbReference>